<gene>
    <name evidence="1" type="ORF">S01H1_42623</name>
</gene>
<evidence type="ECO:0008006" key="2">
    <source>
        <dbReference type="Google" id="ProtNLM"/>
    </source>
</evidence>
<comment type="caution">
    <text evidence="1">The sequence shown here is derived from an EMBL/GenBank/DDBJ whole genome shotgun (WGS) entry which is preliminary data.</text>
</comment>
<dbReference type="EMBL" id="BARS01027112">
    <property type="protein sequence ID" value="GAG08226.1"/>
    <property type="molecule type" value="Genomic_DNA"/>
</dbReference>
<organism evidence="1">
    <name type="scientific">marine sediment metagenome</name>
    <dbReference type="NCBI Taxonomy" id="412755"/>
    <lineage>
        <taxon>unclassified sequences</taxon>
        <taxon>metagenomes</taxon>
        <taxon>ecological metagenomes</taxon>
    </lineage>
</organism>
<proteinExistence type="predicted"/>
<reference evidence="1" key="1">
    <citation type="journal article" date="2014" name="Front. Microbiol.">
        <title>High frequency of phylogenetically diverse reductive dehalogenase-homologous genes in deep subseafloor sedimentary metagenomes.</title>
        <authorList>
            <person name="Kawai M."/>
            <person name="Futagami T."/>
            <person name="Toyoda A."/>
            <person name="Takaki Y."/>
            <person name="Nishi S."/>
            <person name="Hori S."/>
            <person name="Arai W."/>
            <person name="Tsubouchi T."/>
            <person name="Morono Y."/>
            <person name="Uchiyama I."/>
            <person name="Ito T."/>
            <person name="Fujiyama A."/>
            <person name="Inagaki F."/>
            <person name="Takami H."/>
        </authorList>
    </citation>
    <scope>NUCLEOTIDE SEQUENCE</scope>
    <source>
        <strain evidence="1">Expedition CK06-06</strain>
    </source>
</reference>
<feature type="non-terminal residue" evidence="1">
    <location>
        <position position="1"/>
    </location>
</feature>
<name>X0W6B3_9ZZZZ</name>
<protein>
    <recommendedName>
        <fullName evidence="2">Wzt C-terminal domain-containing protein</fullName>
    </recommendedName>
</protein>
<dbReference type="AlphaFoldDB" id="X0W6B3"/>
<sequence length="108" mass="12335">ARNQMFDVFVVLRNDISQPIGSYAPAPIRFSYYWADKISQEYAVLDGIRTEIIPSLGANSENIYKVKVKSLDSVGIFQLVISLVQENVRWFDSIGKKQKIVKMIQVTH</sequence>
<accession>X0W6B3</accession>
<evidence type="ECO:0000313" key="1">
    <source>
        <dbReference type="EMBL" id="GAG08226.1"/>
    </source>
</evidence>